<evidence type="ECO:0000313" key="1">
    <source>
        <dbReference type="EMBL" id="OAZ72440.1"/>
    </source>
</evidence>
<name>A0A1A0DBN1_ACEPA</name>
<proteinExistence type="predicted"/>
<reference evidence="1 2" key="1">
    <citation type="submission" date="2016-05" db="EMBL/GenBank/DDBJ databases">
        <title>Genome sequencing of Acetobacter pasteurianus strain SRCM100623.</title>
        <authorList>
            <person name="Song Y.R."/>
        </authorList>
    </citation>
    <scope>NUCLEOTIDE SEQUENCE [LARGE SCALE GENOMIC DNA]</scope>
    <source>
        <strain evidence="1 2">SRCM100623</strain>
    </source>
</reference>
<comment type="caution">
    <text evidence="1">The sequence shown here is derived from an EMBL/GenBank/DDBJ whole genome shotgun (WGS) entry which is preliminary data.</text>
</comment>
<dbReference type="EMBL" id="LYUD01000099">
    <property type="protein sequence ID" value="OAZ72440.1"/>
    <property type="molecule type" value="Genomic_DNA"/>
</dbReference>
<protein>
    <submittedName>
        <fullName evidence="1">Uncharacterized protein</fullName>
    </submittedName>
</protein>
<evidence type="ECO:0000313" key="2">
    <source>
        <dbReference type="Proteomes" id="UP000093796"/>
    </source>
</evidence>
<dbReference type="PATRIC" id="fig|438.15.peg.1127"/>
<sequence>MDVKSTYPARYYASLDKPCAWFDTWVMSNPDVIPPVSDLYAMSEAEWSAKGGDNGSLSMAVIDGKLVPYIQSVSVQQQAENETSWINQQAAMASAMGETFTADMKTYVKAVQAIATRADTTSTALPTRPTDIMA</sequence>
<accession>A0A1A0DBN1</accession>
<organism evidence="1 2">
    <name type="scientific">Acetobacter pasteurianus</name>
    <name type="common">Acetobacter turbidans</name>
    <dbReference type="NCBI Taxonomy" id="438"/>
    <lineage>
        <taxon>Bacteria</taxon>
        <taxon>Pseudomonadati</taxon>
        <taxon>Pseudomonadota</taxon>
        <taxon>Alphaproteobacteria</taxon>
        <taxon>Acetobacterales</taxon>
        <taxon>Acetobacteraceae</taxon>
        <taxon>Acetobacter</taxon>
    </lineage>
</organism>
<gene>
    <name evidence="1" type="ORF">SRCM100623_00979</name>
</gene>
<dbReference type="AlphaFoldDB" id="A0A1A0DBN1"/>
<dbReference type="Proteomes" id="UP000093796">
    <property type="component" value="Unassembled WGS sequence"/>
</dbReference>